<dbReference type="Proteomes" id="UP001652661">
    <property type="component" value="Chromosome X"/>
</dbReference>
<dbReference type="GO" id="GO:0030992">
    <property type="term" value="C:intraciliary transport particle B"/>
    <property type="evidence" value="ECO:0007669"/>
    <property type="project" value="TreeGrafter"/>
</dbReference>
<reference evidence="10 11" key="1">
    <citation type="submission" date="2025-05" db="UniProtKB">
        <authorList>
            <consortium name="RefSeq"/>
        </authorList>
    </citation>
    <scope>IDENTIFICATION</scope>
    <source>
        <strain evidence="10 11">14028-0561.14</strain>
        <tissue evidence="10 11">Whole fly</tissue>
    </source>
</reference>
<evidence type="ECO:0000313" key="9">
    <source>
        <dbReference type="Proteomes" id="UP001652661"/>
    </source>
</evidence>
<feature type="region of interest" description="Disordered" evidence="8">
    <location>
        <begin position="179"/>
        <end position="212"/>
    </location>
</feature>
<gene>
    <name evidence="10 11" type="primary">Cluap1</name>
</gene>
<dbReference type="RefSeq" id="XP_070144414.1">
    <property type="nucleotide sequence ID" value="XM_070288313.1"/>
</dbReference>
<dbReference type="PANTHER" id="PTHR21547">
    <property type="entry name" value="CLUSTERIN ASSOCIATED PROTEIN 1"/>
    <property type="match status" value="1"/>
</dbReference>
<feature type="compositionally biased region" description="Low complexity" evidence="8">
    <location>
        <begin position="562"/>
        <end position="574"/>
    </location>
</feature>
<evidence type="ECO:0000313" key="11">
    <source>
        <dbReference type="RefSeq" id="XP_070144414.1"/>
    </source>
</evidence>
<dbReference type="OrthoDB" id="438545at2759"/>
<dbReference type="GO" id="GO:0060271">
    <property type="term" value="P:cilium assembly"/>
    <property type="evidence" value="ECO:0007669"/>
    <property type="project" value="TreeGrafter"/>
</dbReference>
<proteinExistence type="inferred from homology"/>
<dbReference type="GO" id="GO:0005815">
    <property type="term" value="C:microtubule organizing center"/>
    <property type="evidence" value="ECO:0007669"/>
    <property type="project" value="TreeGrafter"/>
</dbReference>
<evidence type="ECO:0000256" key="5">
    <source>
        <dbReference type="ARBA" id="ARBA00023069"/>
    </source>
</evidence>
<feature type="region of interest" description="Disordered" evidence="8">
    <location>
        <begin position="603"/>
        <end position="627"/>
    </location>
</feature>
<evidence type="ECO:0000256" key="8">
    <source>
        <dbReference type="SAM" id="MobiDB-lite"/>
    </source>
</evidence>
<evidence type="ECO:0000256" key="1">
    <source>
        <dbReference type="ARBA" id="ARBA00004138"/>
    </source>
</evidence>
<evidence type="ECO:0000256" key="6">
    <source>
        <dbReference type="ARBA" id="ARBA00023273"/>
    </source>
</evidence>
<feature type="compositionally biased region" description="Acidic residues" evidence="8">
    <location>
        <begin position="386"/>
        <end position="412"/>
    </location>
</feature>
<dbReference type="Pfam" id="PF10234">
    <property type="entry name" value="Cluap1"/>
    <property type="match status" value="1"/>
</dbReference>
<keyword evidence="9" id="KW-1185">Reference proteome</keyword>
<keyword evidence="5" id="KW-0969">Cilium</keyword>
<keyword evidence="3" id="KW-0970">Cilium biogenesis/degradation</keyword>
<dbReference type="InterPro" id="IPR019366">
    <property type="entry name" value="Clusterin-associated_protein-1"/>
</dbReference>
<feature type="coiled-coil region" evidence="7">
    <location>
        <begin position="272"/>
        <end position="320"/>
    </location>
</feature>
<feature type="region of interest" description="Disordered" evidence="8">
    <location>
        <begin position="363"/>
        <end position="425"/>
    </location>
</feature>
<feature type="compositionally biased region" description="Gly residues" evidence="8">
    <location>
        <begin position="413"/>
        <end position="423"/>
    </location>
</feature>
<dbReference type="RefSeq" id="XP_017029634.2">
    <property type="nucleotide sequence ID" value="XM_017174145.2"/>
</dbReference>
<feature type="compositionally biased region" description="Gly residues" evidence="8">
    <location>
        <begin position="509"/>
        <end position="535"/>
    </location>
</feature>
<evidence type="ECO:0000313" key="10">
    <source>
        <dbReference type="RefSeq" id="XP_017029634.2"/>
    </source>
</evidence>
<evidence type="ECO:0000256" key="7">
    <source>
        <dbReference type="SAM" id="Coils"/>
    </source>
</evidence>
<dbReference type="GO" id="GO:0005929">
    <property type="term" value="C:cilium"/>
    <property type="evidence" value="ECO:0007669"/>
    <property type="project" value="UniProtKB-SubCell"/>
</dbReference>
<accession>A0A6P4J2N4</accession>
<keyword evidence="4 7" id="KW-0175">Coiled coil</keyword>
<evidence type="ECO:0000256" key="4">
    <source>
        <dbReference type="ARBA" id="ARBA00023054"/>
    </source>
</evidence>
<comment type="subcellular location">
    <subcellularLocation>
        <location evidence="1">Cell projection</location>
        <location evidence="1">Cilium</location>
    </subcellularLocation>
</comment>
<dbReference type="PANTHER" id="PTHR21547:SF0">
    <property type="entry name" value="CLUSTERIN-ASSOCIATED PROTEIN 1"/>
    <property type="match status" value="1"/>
</dbReference>
<dbReference type="AlphaFoldDB" id="A0A6P4J2N4"/>
<comment type="similarity">
    <text evidence="2">Belongs to the CLUAP1 family.</text>
</comment>
<dbReference type="GeneID" id="108079734"/>
<protein>
    <submittedName>
        <fullName evidence="10 11">Clusterin-associated protein 1 isoform X1</fullName>
    </submittedName>
</protein>
<sequence length="627" mass="67846">MEKPAPQPLSRKYHLTQVLSQCTGRCRGNLPLGLRWRKQRPSQATTTNDGGGKCICRRAAEQPSVPGMSFKDVRDLGEQLKLLGFPRIFPLQALANPHGSLASFHIVAELLQWLSGLMEPGSTLPGGVDTEEQRIHLIRSATEFFVTKAAIRLNPRKLYAAAAVTAQELQKITRLLTAPGTGQVEDPAGTSGDQDDQEQHQRDQYRSLNPVDIGDKMEELRRARELATDLTQRGATLHDLLSKELQHKEQRLAQAQRPLELLSVERTLKNAIQASQLRLQTSRAQLEAAKVELNALGSKLQRRRAELERTRQRLEALHRIRPAHMAEFEECEKELQQLFQRYFLRLHVRDALRSQLEMRTKRTTPIASPVLQKPAESSMPFIPEGLIEDDDDEDGDGDDGDDDDLDDEEDEVGGVGGGGGLGGVEDVSSRLDMVVNGRSVFGLDSEIPDIRDEDKLLLLQQNGVAQGKRPGTATSRIRPTTGRSRKGAAGGRTPAGTEDARAARASRRGAGGAGGGGGAEAGGGAAGTGRNGRNGPGSSMLNSRDDDSSFGSSDSELDVGEIMGMSGMSGISGISGISGMSNMALAAGDDEFDLNSIDDISISKLTGELPLRPKTANKAEHHSDEDF</sequence>
<evidence type="ECO:0000256" key="2">
    <source>
        <dbReference type="ARBA" id="ARBA00008340"/>
    </source>
</evidence>
<keyword evidence="6" id="KW-0966">Cell projection</keyword>
<name>A0A6P4J2N4_DROKI</name>
<organism evidence="9 10">
    <name type="scientific">Drosophila kikkawai</name>
    <name type="common">Fruit fly</name>
    <dbReference type="NCBI Taxonomy" id="30033"/>
    <lineage>
        <taxon>Eukaryota</taxon>
        <taxon>Metazoa</taxon>
        <taxon>Ecdysozoa</taxon>
        <taxon>Arthropoda</taxon>
        <taxon>Hexapoda</taxon>
        <taxon>Insecta</taxon>
        <taxon>Pterygota</taxon>
        <taxon>Neoptera</taxon>
        <taxon>Endopterygota</taxon>
        <taxon>Diptera</taxon>
        <taxon>Brachycera</taxon>
        <taxon>Muscomorpha</taxon>
        <taxon>Ephydroidea</taxon>
        <taxon>Drosophilidae</taxon>
        <taxon>Drosophila</taxon>
        <taxon>Sophophora</taxon>
    </lineage>
</organism>
<feature type="compositionally biased region" description="Polar residues" evidence="8">
    <location>
        <begin position="472"/>
        <end position="482"/>
    </location>
</feature>
<evidence type="ECO:0000256" key="3">
    <source>
        <dbReference type="ARBA" id="ARBA00022794"/>
    </source>
</evidence>
<feature type="compositionally biased region" description="Basic and acidic residues" evidence="8">
    <location>
        <begin position="617"/>
        <end position="627"/>
    </location>
</feature>
<feature type="region of interest" description="Disordered" evidence="8">
    <location>
        <begin position="461"/>
        <end position="574"/>
    </location>
</feature>